<feature type="transmembrane region" description="Helical" evidence="4">
    <location>
        <begin position="154"/>
        <end position="176"/>
    </location>
</feature>
<evidence type="ECO:0000259" key="5">
    <source>
        <dbReference type="Pfam" id="PF02397"/>
    </source>
</evidence>
<evidence type="ECO:0000313" key="6">
    <source>
        <dbReference type="EMBL" id="MBW9052888.1"/>
    </source>
</evidence>
<dbReference type="PANTHER" id="PTHR30576:SF0">
    <property type="entry name" value="UNDECAPRENYL-PHOSPHATE N-ACETYLGALACTOSAMINYL 1-PHOSPHATE TRANSFERASE-RELATED"/>
    <property type="match status" value="1"/>
</dbReference>
<evidence type="ECO:0000256" key="2">
    <source>
        <dbReference type="ARBA" id="ARBA00023169"/>
    </source>
</evidence>
<dbReference type="EMBL" id="JAEUAK010000003">
    <property type="protein sequence ID" value="MBW9052888.1"/>
    <property type="molecule type" value="Genomic_DNA"/>
</dbReference>
<dbReference type="Proteomes" id="UP000717752">
    <property type="component" value="Unassembled WGS sequence"/>
</dbReference>
<dbReference type="GO" id="GO:0016740">
    <property type="term" value="F:transferase activity"/>
    <property type="evidence" value="ECO:0007669"/>
    <property type="project" value="UniProtKB-KW"/>
</dbReference>
<keyword evidence="4" id="KW-1133">Transmembrane helix</keyword>
<evidence type="ECO:0000313" key="7">
    <source>
        <dbReference type="Proteomes" id="UP000717752"/>
    </source>
</evidence>
<feature type="transmembrane region" description="Helical" evidence="4">
    <location>
        <begin position="131"/>
        <end position="148"/>
    </location>
</feature>
<feature type="transmembrane region" description="Helical" evidence="4">
    <location>
        <begin position="98"/>
        <end position="119"/>
    </location>
</feature>
<sequence>MSSFAPSAMTAAPSKASTTNDIASRAISAGSVPPIAAKTAGPLGQSGLIMPASLRRRLPRLATSSLMIAGDIGSYLITYFALLTFLPSGPEGAVVERAFILAAVAAIVLYASAGLYPGYRLHDHEHLRRRTIAAVKVAALTAFGAVILPEGERLLLAIIGFLGLGLIVQPVMHWLARGLCRRLGIWGERAVIIGGRNLIPGLMAHFRDHWQYGIRPEPFSQDMFEASSEGGASIALIAGDIGSLIPDLAAMRRKFAEVVLLSDTPSLKVTGLRPADVGGEIGIRITTGGSSVNTDLVRRGLDLAIAIPATIVVAPFIAIAAAAIYAIDPGPVFFRHTREGLSGKPVHVLKLRTMYQDAEQRLEALFAENPAMRAEWLSHFKLKDDPRVLPVIGQLLRSSSFDELPQLANIIAGEMAIVGPRPFPEYHLLAMDGEFRDKRRSVTPGLTGLWQISERSNADIELQQQLDEFYIDNRSLWFDCQILLSTIPAVFKRRGAY</sequence>
<keyword evidence="4" id="KW-0812">Transmembrane</keyword>
<protein>
    <submittedName>
        <fullName evidence="6">Sugar transferase</fullName>
    </submittedName>
</protein>
<feature type="transmembrane region" description="Helical" evidence="4">
    <location>
        <begin position="65"/>
        <end position="86"/>
    </location>
</feature>
<feature type="coiled-coil region" evidence="3">
    <location>
        <begin position="348"/>
        <end position="375"/>
    </location>
</feature>
<gene>
    <name evidence="6" type="ORF">JNB85_10720</name>
</gene>
<accession>A0ABS7GUC6</accession>
<evidence type="ECO:0000256" key="3">
    <source>
        <dbReference type="SAM" id="Coils"/>
    </source>
</evidence>
<evidence type="ECO:0000256" key="4">
    <source>
        <dbReference type="SAM" id="Phobius"/>
    </source>
</evidence>
<reference evidence="6 7" key="1">
    <citation type="journal article" date="2021" name="MBio">
        <title>Poor Competitiveness of Bradyrhizobium in Pigeon Pea Root Colonization in Indian Soils.</title>
        <authorList>
            <person name="Chalasani D."/>
            <person name="Basu A."/>
            <person name="Pullabhotla S.V.S.R.N."/>
            <person name="Jorrin B."/>
            <person name="Neal A.L."/>
            <person name="Poole P.S."/>
            <person name="Podile A.R."/>
            <person name="Tkacz A."/>
        </authorList>
    </citation>
    <scope>NUCLEOTIDE SEQUENCE [LARGE SCALE GENOMIC DNA]</scope>
    <source>
        <strain evidence="6 7">HU56</strain>
    </source>
</reference>
<dbReference type="PANTHER" id="PTHR30576">
    <property type="entry name" value="COLANIC BIOSYNTHESIS UDP-GLUCOSE LIPID CARRIER TRANSFERASE"/>
    <property type="match status" value="1"/>
</dbReference>
<keyword evidence="3" id="KW-0175">Coiled coil</keyword>
<proteinExistence type="inferred from homology"/>
<feature type="domain" description="Bacterial sugar transferase" evidence="5">
    <location>
        <begin position="299"/>
        <end position="492"/>
    </location>
</feature>
<organism evidence="6 7">
    <name type="scientific">Rhizobium mesosinicum</name>
    <dbReference type="NCBI Taxonomy" id="335017"/>
    <lineage>
        <taxon>Bacteria</taxon>
        <taxon>Pseudomonadati</taxon>
        <taxon>Pseudomonadota</taxon>
        <taxon>Alphaproteobacteria</taxon>
        <taxon>Hyphomicrobiales</taxon>
        <taxon>Rhizobiaceae</taxon>
        <taxon>Rhizobium/Agrobacterium group</taxon>
        <taxon>Rhizobium</taxon>
    </lineage>
</organism>
<dbReference type="InterPro" id="IPR003362">
    <property type="entry name" value="Bact_transf"/>
</dbReference>
<keyword evidence="2" id="KW-0270">Exopolysaccharide synthesis</keyword>
<dbReference type="Pfam" id="PF02397">
    <property type="entry name" value="Bac_transf"/>
    <property type="match status" value="1"/>
</dbReference>
<keyword evidence="4" id="KW-0472">Membrane</keyword>
<feature type="transmembrane region" description="Helical" evidence="4">
    <location>
        <begin position="303"/>
        <end position="327"/>
    </location>
</feature>
<name>A0ABS7GUC6_9HYPH</name>
<keyword evidence="7" id="KW-1185">Reference proteome</keyword>
<comment type="caution">
    <text evidence="6">The sequence shown here is derived from an EMBL/GenBank/DDBJ whole genome shotgun (WGS) entry which is preliminary data.</text>
</comment>
<comment type="similarity">
    <text evidence="1">Belongs to the bacterial sugar transferase family.</text>
</comment>
<evidence type="ECO:0000256" key="1">
    <source>
        <dbReference type="ARBA" id="ARBA00006464"/>
    </source>
</evidence>
<dbReference type="RefSeq" id="WP_220334304.1">
    <property type="nucleotide sequence ID" value="NZ_JAEUAK010000003.1"/>
</dbReference>
<keyword evidence="6" id="KW-0808">Transferase</keyword>